<accession>A0AAD3H500</accession>
<dbReference type="Proteomes" id="UP001054902">
    <property type="component" value="Unassembled WGS sequence"/>
</dbReference>
<reference evidence="2 3" key="1">
    <citation type="journal article" date="2021" name="Sci. Rep.">
        <title>The genome of the diatom Chaetoceros tenuissimus carries an ancient integrated fragment of an extant virus.</title>
        <authorList>
            <person name="Hongo Y."/>
            <person name="Kimura K."/>
            <person name="Takaki Y."/>
            <person name="Yoshida Y."/>
            <person name="Baba S."/>
            <person name="Kobayashi G."/>
            <person name="Nagasaki K."/>
            <person name="Hano T."/>
            <person name="Tomaru Y."/>
        </authorList>
    </citation>
    <scope>NUCLEOTIDE SEQUENCE [LARGE SCALE GENOMIC DNA]</scope>
    <source>
        <strain evidence="2 3">NIES-3715</strain>
    </source>
</reference>
<dbReference type="EMBL" id="BLLK01000038">
    <property type="protein sequence ID" value="GFH50238.1"/>
    <property type="molecule type" value="Genomic_DNA"/>
</dbReference>
<comment type="caution">
    <text evidence="2">The sequence shown here is derived from an EMBL/GenBank/DDBJ whole genome shotgun (WGS) entry which is preliminary data.</text>
</comment>
<sequence>MSVSNPFHRTLVSSHSYSLVLALFCLLVLANYAQIKYHEQQQQTTQRLRIAKHNLLPTCTDTVYTKSSRKQNTNHTFINRHEYPICKFEKDGPIPVIFIINGRSGSDATWATLSTLAGGKSPIGEHTGENKVKAMEFLGTMTEQEGNWWVTEHLCQFAHQHCDKPLAGFKWKPFRDSWELPAAQGMLKKLRDFKEPRIKVIFMTRNPLDVQISKYKHRHSKMSLDAHCRTNDVKCIENMKKMGSGMHLPTDELLDTLEEAYDNFDYFKSSLKEFEIDHITTTYEDLYGRDDAEEWMRIFKFLGRGPTENLTMTNVVNSFDLAPTFVNHHNVSLANYAEVRDLLIGTEYEELLH</sequence>
<dbReference type="AlphaFoldDB" id="A0AAD3H500"/>
<protein>
    <recommendedName>
        <fullName evidence="1">Sulfotransferase domain-containing protein</fullName>
    </recommendedName>
</protein>
<dbReference type="InterPro" id="IPR000863">
    <property type="entry name" value="Sulfotransferase_dom"/>
</dbReference>
<dbReference type="Gene3D" id="3.40.50.300">
    <property type="entry name" value="P-loop containing nucleotide triphosphate hydrolases"/>
    <property type="match status" value="1"/>
</dbReference>
<keyword evidence="3" id="KW-1185">Reference proteome</keyword>
<dbReference type="GO" id="GO:0008146">
    <property type="term" value="F:sulfotransferase activity"/>
    <property type="evidence" value="ECO:0007669"/>
    <property type="project" value="InterPro"/>
</dbReference>
<evidence type="ECO:0000313" key="3">
    <source>
        <dbReference type="Proteomes" id="UP001054902"/>
    </source>
</evidence>
<dbReference type="InterPro" id="IPR027417">
    <property type="entry name" value="P-loop_NTPase"/>
</dbReference>
<dbReference type="SUPFAM" id="SSF52540">
    <property type="entry name" value="P-loop containing nucleoside triphosphate hydrolases"/>
    <property type="match status" value="1"/>
</dbReference>
<dbReference type="Pfam" id="PF00685">
    <property type="entry name" value="Sulfotransfer_1"/>
    <property type="match status" value="1"/>
</dbReference>
<evidence type="ECO:0000259" key="1">
    <source>
        <dbReference type="Pfam" id="PF00685"/>
    </source>
</evidence>
<evidence type="ECO:0000313" key="2">
    <source>
        <dbReference type="EMBL" id="GFH50238.1"/>
    </source>
</evidence>
<gene>
    <name evidence="2" type="ORF">CTEN210_06714</name>
</gene>
<proteinExistence type="predicted"/>
<name>A0AAD3H500_9STRA</name>
<organism evidence="2 3">
    <name type="scientific">Chaetoceros tenuissimus</name>
    <dbReference type="NCBI Taxonomy" id="426638"/>
    <lineage>
        <taxon>Eukaryota</taxon>
        <taxon>Sar</taxon>
        <taxon>Stramenopiles</taxon>
        <taxon>Ochrophyta</taxon>
        <taxon>Bacillariophyta</taxon>
        <taxon>Coscinodiscophyceae</taxon>
        <taxon>Chaetocerotophycidae</taxon>
        <taxon>Chaetocerotales</taxon>
        <taxon>Chaetocerotaceae</taxon>
        <taxon>Chaetoceros</taxon>
    </lineage>
</organism>
<feature type="domain" description="Sulfotransferase" evidence="1">
    <location>
        <begin position="192"/>
        <end position="315"/>
    </location>
</feature>